<dbReference type="KEGG" id="aarc:G127AT_08905"/>
<keyword evidence="1" id="KW-1133">Transmembrane helix</keyword>
<protein>
    <recommendedName>
        <fullName evidence="4">PH domain-containing protein</fullName>
    </recommendedName>
</protein>
<keyword evidence="3" id="KW-1185">Reference proteome</keyword>
<dbReference type="Proteomes" id="UP000671914">
    <property type="component" value="Chromosome"/>
</dbReference>
<reference evidence="2" key="1">
    <citation type="submission" date="2021-03" db="EMBL/GenBank/DDBJ databases">
        <title>Agromyces archimandritus sp. nov., isolated from the cockroach Archimandrita tessellata.</title>
        <authorList>
            <person name="Guzman J."/>
            <person name="Ortuzar M."/>
            <person name="Poehlein A."/>
            <person name="Daniel R."/>
            <person name="Trujillo M."/>
            <person name="Vilcinskas A."/>
        </authorList>
    </citation>
    <scope>NUCLEOTIDE SEQUENCE</scope>
    <source>
        <strain evidence="2">G127AT</strain>
    </source>
</reference>
<dbReference type="AlphaFoldDB" id="A0A975FK64"/>
<evidence type="ECO:0008006" key="4">
    <source>
        <dbReference type="Google" id="ProtNLM"/>
    </source>
</evidence>
<evidence type="ECO:0000313" key="3">
    <source>
        <dbReference type="Proteomes" id="UP000671914"/>
    </source>
</evidence>
<feature type="transmembrane region" description="Helical" evidence="1">
    <location>
        <begin position="56"/>
        <end position="76"/>
    </location>
</feature>
<feature type="transmembrane region" description="Helical" evidence="1">
    <location>
        <begin position="21"/>
        <end position="44"/>
    </location>
</feature>
<dbReference type="RefSeq" id="WP_210896104.1">
    <property type="nucleotide sequence ID" value="NZ_CP071696.1"/>
</dbReference>
<name>A0A975FK64_9MICO</name>
<sequence>MGTPVAREAATFSEELRGPPWLRILGILSGLMVVTATPVFWWGIVETWGSPSSVNLLLGFSVFVLAVGGAAVMGICNSTRVLVRGRRLYGFVTPLRVMNVDLGAVRSSEHTTTSPAAAGGIGYRWTPGGGVLLLDAGSAIDLVLLDGKRYTVRSDRPEELSAAIASSR</sequence>
<proteinExistence type="predicted"/>
<accession>A0A975FK64</accession>
<gene>
    <name evidence="2" type="ORF">G127AT_08905</name>
</gene>
<evidence type="ECO:0000256" key="1">
    <source>
        <dbReference type="SAM" id="Phobius"/>
    </source>
</evidence>
<evidence type="ECO:0000313" key="2">
    <source>
        <dbReference type="EMBL" id="QTX03479.1"/>
    </source>
</evidence>
<keyword evidence="1" id="KW-0812">Transmembrane</keyword>
<keyword evidence="1" id="KW-0472">Membrane</keyword>
<dbReference type="EMBL" id="CP071696">
    <property type="protein sequence ID" value="QTX03479.1"/>
    <property type="molecule type" value="Genomic_DNA"/>
</dbReference>
<organism evidence="2 3">
    <name type="scientific">Agromyces archimandritae</name>
    <dbReference type="NCBI Taxonomy" id="2781962"/>
    <lineage>
        <taxon>Bacteria</taxon>
        <taxon>Bacillati</taxon>
        <taxon>Actinomycetota</taxon>
        <taxon>Actinomycetes</taxon>
        <taxon>Micrococcales</taxon>
        <taxon>Microbacteriaceae</taxon>
        <taxon>Agromyces</taxon>
    </lineage>
</organism>